<name>A0ABR9CJK4_9HYPH</name>
<accession>A0ABR9CJK4</accession>
<dbReference type="Proteomes" id="UP000632063">
    <property type="component" value="Unassembled WGS sequence"/>
</dbReference>
<dbReference type="PROSITE" id="PS51257">
    <property type="entry name" value="PROKAR_LIPOPROTEIN"/>
    <property type="match status" value="1"/>
</dbReference>
<keyword evidence="3" id="KW-1185">Reference proteome</keyword>
<sequence>MFFKKPASLKLPLVLSCMLILSACATTTDTGGTEQEGAGGTEGGVTVLSKSDRQPIALCGATGPLSWSLADTDKTIAGIKIANARWTALCGSRKGGA</sequence>
<gene>
    <name evidence="2" type="ORF">IG616_05110</name>
</gene>
<reference evidence="3" key="1">
    <citation type="submission" date="2020-09" db="EMBL/GenBank/DDBJ databases">
        <title>The genome sequence of strain Labrenzia suaedae 4C16A.</title>
        <authorList>
            <person name="Liu Y."/>
        </authorList>
    </citation>
    <scope>NUCLEOTIDE SEQUENCE [LARGE SCALE GENOMIC DNA]</scope>
    <source>
        <strain evidence="3">4C16A</strain>
    </source>
</reference>
<dbReference type="EMBL" id="JACYXI010000002">
    <property type="protein sequence ID" value="MBD8890913.1"/>
    <property type="molecule type" value="Genomic_DNA"/>
</dbReference>
<proteinExistence type="predicted"/>
<evidence type="ECO:0000313" key="3">
    <source>
        <dbReference type="Proteomes" id="UP000632063"/>
    </source>
</evidence>
<feature type="signal peptide" evidence="1">
    <location>
        <begin position="1"/>
        <end position="25"/>
    </location>
</feature>
<evidence type="ECO:0008006" key="4">
    <source>
        <dbReference type="Google" id="ProtNLM"/>
    </source>
</evidence>
<evidence type="ECO:0000313" key="2">
    <source>
        <dbReference type="EMBL" id="MBD8890913.1"/>
    </source>
</evidence>
<protein>
    <recommendedName>
        <fullName evidence="4">Polar amino acid transport system substrate-binding protein</fullName>
    </recommendedName>
</protein>
<reference evidence="2 3" key="2">
    <citation type="journal article" date="2021" name="Int. J. Syst. Evol. Microbiol.">
        <title>Roseibium litorale sp. nov., isolated from a tidal flat sediment and proposal for the reclassification of Labrenzia polysiphoniae as Roseibium polysiphoniae comb. nov.</title>
        <authorList>
            <person name="Liu Y."/>
            <person name="Pei T."/>
            <person name="Du J."/>
            <person name="Chao M."/>
            <person name="Deng M.R."/>
            <person name="Zhu H."/>
        </authorList>
    </citation>
    <scope>NUCLEOTIDE SEQUENCE [LARGE SCALE GENOMIC DNA]</scope>
    <source>
        <strain evidence="2 3">4C16A</strain>
    </source>
</reference>
<feature type="chain" id="PRO_5045165162" description="Polar amino acid transport system substrate-binding protein" evidence="1">
    <location>
        <begin position="26"/>
        <end position="97"/>
    </location>
</feature>
<evidence type="ECO:0000256" key="1">
    <source>
        <dbReference type="SAM" id="SignalP"/>
    </source>
</evidence>
<organism evidence="2 3">
    <name type="scientific">Roseibium litorale</name>
    <dbReference type="NCBI Taxonomy" id="2803841"/>
    <lineage>
        <taxon>Bacteria</taxon>
        <taxon>Pseudomonadati</taxon>
        <taxon>Pseudomonadota</taxon>
        <taxon>Alphaproteobacteria</taxon>
        <taxon>Hyphomicrobiales</taxon>
        <taxon>Stappiaceae</taxon>
        <taxon>Roseibium</taxon>
    </lineage>
</organism>
<comment type="caution">
    <text evidence="2">The sequence shown here is derived from an EMBL/GenBank/DDBJ whole genome shotgun (WGS) entry which is preliminary data.</text>
</comment>
<dbReference type="RefSeq" id="WP_192147055.1">
    <property type="nucleotide sequence ID" value="NZ_JACYXI010000002.1"/>
</dbReference>
<keyword evidence="1" id="KW-0732">Signal</keyword>